<accession>A0A433SD10</accession>
<evidence type="ECO:0000313" key="1">
    <source>
        <dbReference type="EMBL" id="RUS66633.1"/>
    </source>
</evidence>
<sequence length="234" mass="26362">MGLRTNRLNIIHLHDKREYVMKHMPRQNTWIYLRIALLLVAAALPGAYAQTPGTLTISAHPQQMSCELMTESVERSAGFLAAGASLSEAYQRITGQNASFREQVSNILHVSMASELAQHNSARWKEAMEIMCQRHYPENLMQTVNGICDKVSGLASVATTTRDNGPISEQQFIATIRSSIRQDGGDTEITQFAIAQTERIVIDLVKYVYQNPDKTGDELIQEFRASCYYDYDNR</sequence>
<protein>
    <submittedName>
        <fullName evidence="1">Uncharacterized protein</fullName>
    </submittedName>
</protein>
<dbReference type="Proteomes" id="UP000286947">
    <property type="component" value="Unassembled WGS sequence"/>
</dbReference>
<reference evidence="1 2" key="1">
    <citation type="submission" date="2018-01" db="EMBL/GenBank/DDBJ databases">
        <title>Saezia sanguinis gen. nov., sp. nov., in the order Burkholderiales isolated from human blood.</title>
        <authorList>
            <person name="Medina-Pascual M.J."/>
            <person name="Valdezate S."/>
            <person name="Monzon S."/>
            <person name="Cuesta I."/>
            <person name="Carrasco G."/>
            <person name="Villalon P."/>
            <person name="Saez-Nieto J.A."/>
        </authorList>
    </citation>
    <scope>NUCLEOTIDE SEQUENCE [LARGE SCALE GENOMIC DNA]</scope>
    <source>
        <strain evidence="1 2">CNM695-12</strain>
    </source>
</reference>
<gene>
    <name evidence="1" type="ORF">CUZ56_01913</name>
</gene>
<dbReference type="AlphaFoldDB" id="A0A433SD10"/>
<comment type="caution">
    <text evidence="1">The sequence shown here is derived from an EMBL/GenBank/DDBJ whole genome shotgun (WGS) entry which is preliminary data.</text>
</comment>
<evidence type="ECO:0000313" key="2">
    <source>
        <dbReference type="Proteomes" id="UP000286947"/>
    </source>
</evidence>
<name>A0A433SD10_9BURK</name>
<proteinExistence type="predicted"/>
<organism evidence="1 2">
    <name type="scientific">Saezia sanguinis</name>
    <dbReference type="NCBI Taxonomy" id="1965230"/>
    <lineage>
        <taxon>Bacteria</taxon>
        <taxon>Pseudomonadati</taxon>
        <taxon>Pseudomonadota</taxon>
        <taxon>Betaproteobacteria</taxon>
        <taxon>Burkholderiales</taxon>
        <taxon>Saeziaceae</taxon>
        <taxon>Saezia</taxon>
    </lineage>
</organism>
<keyword evidence="2" id="KW-1185">Reference proteome</keyword>
<dbReference type="RefSeq" id="WP_126980110.1">
    <property type="nucleotide sequence ID" value="NZ_PQSP01000004.1"/>
</dbReference>
<dbReference type="EMBL" id="PQSP01000004">
    <property type="protein sequence ID" value="RUS66633.1"/>
    <property type="molecule type" value="Genomic_DNA"/>
</dbReference>